<reference evidence="5" key="2">
    <citation type="submission" date="2016-06" db="EMBL/GenBank/DDBJ databases">
        <title>The genome of a short-lived fish provides insights into sex chromosome evolution and the genetic control of aging.</title>
        <authorList>
            <person name="Reichwald K."/>
            <person name="Felder M."/>
            <person name="Petzold A."/>
            <person name="Koch P."/>
            <person name="Groth M."/>
            <person name="Platzer M."/>
        </authorList>
    </citation>
    <scope>NUCLEOTIDE SEQUENCE</scope>
    <source>
        <tissue evidence="5">Brain</tissue>
    </source>
</reference>
<organism evidence="5">
    <name type="scientific">Nothobranchius kuhntae</name>
    <name type="common">Beira killifish</name>
    <dbReference type="NCBI Taxonomy" id="321403"/>
    <lineage>
        <taxon>Eukaryota</taxon>
        <taxon>Metazoa</taxon>
        <taxon>Chordata</taxon>
        <taxon>Craniata</taxon>
        <taxon>Vertebrata</taxon>
        <taxon>Euteleostomi</taxon>
        <taxon>Actinopterygii</taxon>
        <taxon>Neopterygii</taxon>
        <taxon>Teleostei</taxon>
        <taxon>Neoteleostei</taxon>
        <taxon>Acanthomorphata</taxon>
        <taxon>Ovalentaria</taxon>
        <taxon>Atherinomorphae</taxon>
        <taxon>Cyprinodontiformes</taxon>
        <taxon>Nothobranchiidae</taxon>
        <taxon>Nothobranchius</taxon>
    </lineage>
</organism>
<gene>
    <name evidence="5" type="primary">AK8</name>
</gene>
<dbReference type="GO" id="GO:0019205">
    <property type="term" value="F:nucleobase-containing compound kinase activity"/>
    <property type="evidence" value="ECO:0007669"/>
    <property type="project" value="InterPro"/>
</dbReference>
<dbReference type="InterPro" id="IPR000850">
    <property type="entry name" value="Adenylat/UMP-CMP_kin"/>
</dbReference>
<dbReference type="HAMAP" id="MF_00235">
    <property type="entry name" value="Adenylate_kinase_Adk"/>
    <property type="match status" value="1"/>
</dbReference>
<dbReference type="PRINTS" id="PR00094">
    <property type="entry name" value="ADENYLTKNASE"/>
</dbReference>
<evidence type="ECO:0000256" key="3">
    <source>
        <dbReference type="ARBA" id="ARBA00022777"/>
    </source>
</evidence>
<dbReference type="Pfam" id="PF00406">
    <property type="entry name" value="ADK"/>
    <property type="match status" value="2"/>
</dbReference>
<dbReference type="Gene3D" id="3.40.50.300">
    <property type="entry name" value="P-loop containing nucleotide triphosphate hydrolases"/>
    <property type="match status" value="2"/>
</dbReference>
<dbReference type="EMBL" id="HAEE01000507">
    <property type="protein sequence ID" value="SBR20523.1"/>
    <property type="molecule type" value="Transcribed_RNA"/>
</dbReference>
<dbReference type="AlphaFoldDB" id="A0A1A8JKS4"/>
<reference evidence="5" key="1">
    <citation type="submission" date="2016-05" db="EMBL/GenBank/DDBJ databases">
        <authorList>
            <person name="Lavstsen T."/>
            <person name="Jespersen J.S."/>
        </authorList>
    </citation>
    <scope>NUCLEOTIDE SEQUENCE</scope>
    <source>
        <tissue evidence="5">Brain</tissue>
    </source>
</reference>
<protein>
    <submittedName>
        <fullName evidence="5">Adenylate kinase 8</fullName>
    </submittedName>
</protein>
<dbReference type="PANTHER" id="PTHR23359">
    <property type="entry name" value="NUCLEOTIDE KINASE"/>
    <property type="match status" value="1"/>
</dbReference>
<dbReference type="CDD" id="cd01428">
    <property type="entry name" value="ADK"/>
    <property type="match status" value="2"/>
</dbReference>
<sequence>MDETLKPLKVPPQMSYYADKHNLSYLMQSLVASLVTSQPDDPISHLIGLLKSSNMSIPRVVLLGPPAVGKHTLARHLSVQLEAVHVTTETLLPDQSELSTLNEQGFAELLVQLVQQRLKQPDCVHQGWILVGIPQTRLQALLLQQAGIIPEHVVLLVAPTNVLLTRNQRRSVDLQTGELTFAQSGHNTTCSLPHFLSADSNRTSIRSADDIIPGHQERGGLSEEQLLAKLQLFHCEVTGLRSAYRHILKVIDGNQLDTVIYLQALAFIQTHHHFRTPRILLMGPPGSGKSHQAKLLSEKYKMTDVCCSRLLRSVAANGSGLGAEIQQYLGNEQSVPDSLVLQAVEQRLSQVDCSSRGWVLHGFPYNLHQARNLRGFQHQPNRVFFLEVTDDVCLERTTQRRTDWVSGERYHTVTRPPQTAEVQNRLQAAPDDSAEVMMERLERYRAESADLQSVFPDAFRIDAAQKSHNVFEALERRLNTN</sequence>
<evidence type="ECO:0000256" key="2">
    <source>
        <dbReference type="ARBA" id="ARBA00022741"/>
    </source>
</evidence>
<keyword evidence="2" id="KW-0547">Nucleotide-binding</keyword>
<evidence type="ECO:0000256" key="1">
    <source>
        <dbReference type="ARBA" id="ARBA00022679"/>
    </source>
</evidence>
<evidence type="ECO:0000256" key="4">
    <source>
        <dbReference type="RuleBase" id="RU003330"/>
    </source>
</evidence>
<dbReference type="CDD" id="cd22979">
    <property type="entry name" value="DD_AK8"/>
    <property type="match status" value="1"/>
</dbReference>
<proteinExistence type="inferred from homology"/>
<comment type="similarity">
    <text evidence="4">Belongs to the adenylate kinase family.</text>
</comment>
<dbReference type="GO" id="GO:0006139">
    <property type="term" value="P:nucleobase-containing compound metabolic process"/>
    <property type="evidence" value="ECO:0007669"/>
    <property type="project" value="InterPro"/>
</dbReference>
<keyword evidence="3 4" id="KW-0418">Kinase</keyword>
<dbReference type="GO" id="GO:0005524">
    <property type="term" value="F:ATP binding"/>
    <property type="evidence" value="ECO:0007669"/>
    <property type="project" value="InterPro"/>
</dbReference>
<name>A0A1A8JKS4_NOTKU</name>
<dbReference type="SUPFAM" id="SSF52540">
    <property type="entry name" value="P-loop containing nucleoside triphosphate hydrolases"/>
    <property type="match status" value="2"/>
</dbReference>
<evidence type="ECO:0000313" key="5">
    <source>
        <dbReference type="EMBL" id="SBR20523.1"/>
    </source>
</evidence>
<accession>A0A1A8JKS4</accession>
<keyword evidence="1 4" id="KW-0808">Transferase</keyword>
<dbReference type="InterPro" id="IPR027417">
    <property type="entry name" value="P-loop_NTPase"/>
</dbReference>